<dbReference type="Pfam" id="PF05239">
    <property type="entry name" value="PRC"/>
    <property type="match status" value="1"/>
</dbReference>
<dbReference type="STRING" id="428127.EUBDOL_00292"/>
<evidence type="ECO:0000259" key="1">
    <source>
        <dbReference type="Pfam" id="PF05239"/>
    </source>
</evidence>
<dbReference type="HOGENOM" id="CLU_161336_4_0_9"/>
<comment type="caution">
    <text evidence="2">The sequence shown here is derived from an EMBL/GenBank/DDBJ whole genome shotgun (WGS) entry which is preliminary data.</text>
</comment>
<name>A8R8G0_9FIRM</name>
<organism evidence="2 3">
    <name type="scientific">Amedibacillus dolichus DSM 3991</name>
    <dbReference type="NCBI Taxonomy" id="428127"/>
    <lineage>
        <taxon>Bacteria</taxon>
        <taxon>Bacillati</taxon>
        <taxon>Bacillota</taxon>
        <taxon>Erysipelotrichia</taxon>
        <taxon>Erysipelotrichales</taxon>
        <taxon>Erysipelotrichaceae</taxon>
        <taxon>Amedibacillus</taxon>
    </lineage>
</organism>
<dbReference type="AlphaFoldDB" id="A8R8G0"/>
<dbReference type="EMBL" id="ABAW02000011">
    <property type="protein sequence ID" value="EDP12198.1"/>
    <property type="molecule type" value="Genomic_DNA"/>
</dbReference>
<reference evidence="2 3" key="2">
    <citation type="submission" date="2007-09" db="EMBL/GenBank/DDBJ databases">
        <authorList>
            <person name="Fulton L."/>
            <person name="Clifton S."/>
            <person name="Fulton B."/>
            <person name="Xu J."/>
            <person name="Minx P."/>
            <person name="Pepin K.H."/>
            <person name="Johnson M."/>
            <person name="Thiruvilangam P."/>
            <person name="Bhonagiri V."/>
            <person name="Nash W.E."/>
            <person name="Mardis E.R."/>
            <person name="Wilson R.K."/>
        </authorList>
    </citation>
    <scope>NUCLEOTIDE SEQUENCE [LARGE SCALE GENOMIC DNA]</scope>
    <source>
        <strain evidence="2 3">DSM 3991</strain>
    </source>
</reference>
<gene>
    <name evidence="2" type="ORF">EUBDOL_00292</name>
</gene>
<feature type="domain" description="PRC-barrel" evidence="1">
    <location>
        <begin position="3"/>
        <end position="80"/>
    </location>
</feature>
<proteinExistence type="predicted"/>
<reference evidence="2 3" key="1">
    <citation type="submission" date="2007-09" db="EMBL/GenBank/DDBJ databases">
        <title>Draft genome sequence of Eubacterium dolichum (DSM 3991).</title>
        <authorList>
            <person name="Sudarsanam P."/>
            <person name="Ley R."/>
            <person name="Guruge J."/>
            <person name="Turnbaugh P.J."/>
            <person name="Mahowald M."/>
            <person name="Liep D."/>
            <person name="Gordon J."/>
        </authorList>
    </citation>
    <scope>NUCLEOTIDE SEQUENCE [LARGE SCALE GENOMIC DNA]</scope>
    <source>
        <strain evidence="2 3">DSM 3991</strain>
    </source>
</reference>
<dbReference type="Proteomes" id="UP000004090">
    <property type="component" value="Unassembled WGS sequence"/>
</dbReference>
<dbReference type="InterPro" id="IPR011033">
    <property type="entry name" value="PRC_barrel-like_sf"/>
</dbReference>
<evidence type="ECO:0000313" key="3">
    <source>
        <dbReference type="Proteomes" id="UP000004090"/>
    </source>
</evidence>
<dbReference type="InterPro" id="IPR027275">
    <property type="entry name" value="PRC-brl_dom"/>
</dbReference>
<protein>
    <recommendedName>
        <fullName evidence="1">PRC-barrel domain-containing protein</fullName>
    </recommendedName>
</protein>
<sequence length="82" mass="9436">MQMRFCEIAGKQVINLCDGRVVGLVNDVAFDVKSNKLLAIYARTTQPFVKKMLPWLFPCEEIEISMQEIENICGDVILVRFR</sequence>
<dbReference type="SUPFAM" id="SSF50346">
    <property type="entry name" value="PRC-barrel domain"/>
    <property type="match status" value="1"/>
</dbReference>
<evidence type="ECO:0000313" key="2">
    <source>
        <dbReference type="EMBL" id="EDP12198.1"/>
    </source>
</evidence>
<accession>A8R8G0</accession>
<dbReference type="Gene3D" id="2.30.30.240">
    <property type="entry name" value="PRC-barrel domain"/>
    <property type="match status" value="1"/>
</dbReference>